<sequence>MLRGGFSYLTSAANPEGLRDSRDQLISAVIGTILLLSSYIILTTLNPTLTVLKMPGARIAKEIHVWSDPNREGNDMGLKVSNPDLAATLGSNGAQYLEFISTNPDEVDVSAYPGVNYGGSPIRVTAPGNLALAKSISLAWKIPGVYLYSGTSLGGEPRLYLFSQAALTDFNDRAQSVRLLNQGSNQFAAVLHKDQNFQGECAVIFNDQNSLANEDATGGGVVGNNQTSSITVFRPDLTRVWPGGRDGVTLWGKDSSRNRAGTQAANIGITSFPIGGVEEDSVSEVEIVGNYMAVLFEHENFRGKCAVFTKSDDNLADDPIGKCGFSSYGDCFCIPVINWCIPCEGPCTSSFMVFPIKPF</sequence>
<comment type="caution">
    <text evidence="1">The sequence shown here is derived from an EMBL/GenBank/DDBJ whole genome shotgun (WGS) entry which is preliminary data.</text>
</comment>
<gene>
    <name evidence="1" type="ORF">A2117_02390</name>
</gene>
<dbReference type="EMBL" id="MHTO01000003">
    <property type="protein sequence ID" value="OHA62800.1"/>
    <property type="molecule type" value="Genomic_DNA"/>
</dbReference>
<proteinExistence type="predicted"/>
<name>A0A1G2QQA0_9BACT</name>
<evidence type="ECO:0000313" key="2">
    <source>
        <dbReference type="Proteomes" id="UP000179245"/>
    </source>
</evidence>
<evidence type="ECO:0000313" key="1">
    <source>
        <dbReference type="EMBL" id="OHA62800.1"/>
    </source>
</evidence>
<dbReference type="Proteomes" id="UP000179245">
    <property type="component" value="Unassembled WGS sequence"/>
</dbReference>
<protein>
    <submittedName>
        <fullName evidence="1">Uncharacterized protein</fullName>
    </submittedName>
</protein>
<dbReference type="SUPFAM" id="SSF49695">
    <property type="entry name" value="gamma-Crystallin-like"/>
    <property type="match status" value="1"/>
</dbReference>
<organism evidence="1 2">
    <name type="scientific">Candidatus Wildermuthbacteria bacterium GWA2_46_15</name>
    <dbReference type="NCBI Taxonomy" id="1802443"/>
    <lineage>
        <taxon>Bacteria</taxon>
        <taxon>Candidatus Wildermuthiibacteriota</taxon>
    </lineage>
</organism>
<accession>A0A1G2QQA0</accession>
<dbReference type="Gene3D" id="2.60.20.10">
    <property type="entry name" value="Crystallins"/>
    <property type="match status" value="2"/>
</dbReference>
<dbReference type="AlphaFoldDB" id="A0A1G2QQA0"/>
<dbReference type="STRING" id="1802443.A2117_02390"/>
<reference evidence="1 2" key="1">
    <citation type="journal article" date="2016" name="Nat. Commun.">
        <title>Thousands of microbial genomes shed light on interconnected biogeochemical processes in an aquifer system.</title>
        <authorList>
            <person name="Anantharaman K."/>
            <person name="Brown C.T."/>
            <person name="Hug L.A."/>
            <person name="Sharon I."/>
            <person name="Castelle C.J."/>
            <person name="Probst A.J."/>
            <person name="Thomas B.C."/>
            <person name="Singh A."/>
            <person name="Wilkins M.J."/>
            <person name="Karaoz U."/>
            <person name="Brodie E.L."/>
            <person name="Williams K.H."/>
            <person name="Hubbard S.S."/>
            <person name="Banfield J.F."/>
        </authorList>
    </citation>
    <scope>NUCLEOTIDE SEQUENCE [LARGE SCALE GENOMIC DNA]</scope>
</reference>
<dbReference type="InterPro" id="IPR011024">
    <property type="entry name" value="G_crystallin-like"/>
</dbReference>